<organism evidence="1 2">
    <name type="scientific">Endozoicomonas lisbonensis</name>
    <dbReference type="NCBI Taxonomy" id="3120522"/>
    <lineage>
        <taxon>Bacteria</taxon>
        <taxon>Pseudomonadati</taxon>
        <taxon>Pseudomonadota</taxon>
        <taxon>Gammaproteobacteria</taxon>
        <taxon>Oceanospirillales</taxon>
        <taxon>Endozoicomonadaceae</taxon>
        <taxon>Endozoicomonas</taxon>
    </lineage>
</organism>
<gene>
    <name evidence="1" type="ORF">V5J35_002344</name>
</gene>
<dbReference type="Gene3D" id="2.160.20.110">
    <property type="match status" value="1"/>
</dbReference>
<evidence type="ECO:0008006" key="3">
    <source>
        <dbReference type="Google" id="ProtNLM"/>
    </source>
</evidence>
<sequence length="295" mass="31706">MKKNQADVQQRQSRVLKQLAFLTALAGAPNWNSQAEVIQLDNSNFVQYLNADQPVNGTYQLSDNIDLSRYAPWKPVGNASTPLTVTLDGNYRIISGLNVATSSNNTASGLFGMLLDSQVRQIILRQPQVSSSGPSSPTGALVGELWRSRVEEIVNFNGTVTTTGDVSDTGGITGKARDNSVVRNTINTGSITAITKSNVAGISGSADQQSSVASNLNEVSDMTHFNGKVYLTGKAGNHTLIGLYLLHNQIYYSTKGARYEEELGQRIVMSPDGKKLYVAGVGRDGGNPYSVFVRQ</sequence>
<protein>
    <recommendedName>
        <fullName evidence="3">ESPR domain-containing protein</fullName>
    </recommendedName>
</protein>
<evidence type="ECO:0000313" key="1">
    <source>
        <dbReference type="EMBL" id="MET4757152.1"/>
    </source>
</evidence>
<name>A0ABV2SH94_9GAMM</name>
<proteinExistence type="predicted"/>
<evidence type="ECO:0000313" key="2">
    <source>
        <dbReference type="Proteomes" id="UP001549366"/>
    </source>
</evidence>
<dbReference type="Proteomes" id="UP001549366">
    <property type="component" value="Unassembled WGS sequence"/>
</dbReference>
<dbReference type="EMBL" id="JBEWTB010000002">
    <property type="protein sequence ID" value="MET4757152.1"/>
    <property type="molecule type" value="Genomic_DNA"/>
</dbReference>
<accession>A0ABV2SH94</accession>
<reference evidence="1 2" key="1">
    <citation type="submission" date="2024-06" db="EMBL/GenBank/DDBJ databases">
        <title>Genomic Encyclopedia of Type Strains, Phase V (KMG-V): Genome sequencing to study the core and pangenomes of soil and plant-associated prokaryotes.</title>
        <authorList>
            <person name="Whitman W."/>
        </authorList>
    </citation>
    <scope>NUCLEOTIDE SEQUENCE [LARGE SCALE GENOMIC DNA]</scope>
    <source>
        <strain evidence="1 2">NE40</strain>
    </source>
</reference>
<comment type="caution">
    <text evidence="1">The sequence shown here is derived from an EMBL/GenBank/DDBJ whole genome shotgun (WGS) entry which is preliminary data.</text>
</comment>
<keyword evidence="2" id="KW-1185">Reference proteome</keyword>
<dbReference type="RefSeq" id="WP_354007324.1">
    <property type="nucleotide sequence ID" value="NZ_JBEWTA010000001.1"/>
</dbReference>